<feature type="domain" description="Heparinase II/III-like C-terminal" evidence="2">
    <location>
        <begin position="321"/>
        <end position="511"/>
    </location>
</feature>
<dbReference type="InterPro" id="IPR008929">
    <property type="entry name" value="Chondroitin_lyas"/>
</dbReference>
<reference evidence="3 4" key="1">
    <citation type="submission" date="2018-05" db="EMBL/GenBank/DDBJ databases">
        <authorList>
            <person name="Lanie J.A."/>
            <person name="Ng W.-L."/>
            <person name="Kazmierczak K.M."/>
            <person name="Andrzejewski T.M."/>
            <person name="Davidsen T.M."/>
            <person name="Wayne K.J."/>
            <person name="Tettelin H."/>
            <person name="Glass J.I."/>
            <person name="Rusch D."/>
            <person name="Podicherti R."/>
            <person name="Tsui H.-C.T."/>
            <person name="Winkler M.E."/>
        </authorList>
    </citation>
    <scope>NUCLEOTIDE SEQUENCE [LARGE SCALE GENOMIC DNA]</scope>
    <source>
        <strain evidence="3 4">BUT-10</strain>
    </source>
</reference>
<dbReference type="OrthoDB" id="9787373at2"/>
<accession>A0A328BIN1</accession>
<sequence length="560" mass="59503">MAGLRAPRLPGRHLALALVAGAGQAVQEEWRASPTWRWAAARPRPDGFGIQARDFRPVDPEAGRAIMAGAFVLAGQTLAVGIRGDPWDRPSPSRPFAEALHRFEWLPSLIATGPDGAAEALRLTLEWRRLFGRWNAFAWSPAVMARRVFNLACAGPALAARASDAETARIAADLARQARDLLAAGGAEDAVERCVCAAVAGAALRGPPGRKLLDKALARLPRALAATVGADGGHATRRPDLALELLFDLQTLDEAMVQRGMAAPEGVQRAIDRLAGAVRFFTLADGSLATFHGGGARTAPYVAAARAQDEAGDRPLPSQLGGYERLDAPGLQMVADVAAPPAGVWSRSASAHPLAVQVLAGGRRLIDAGAGRLIRDGATMDVGERGVGEVLAGHVAKSLGPRLVDSDIFVEAQRHEAAGALWLDLAHQGWMPRHGLVHQRRLYLDTEAGELRGEDRLTPTARAQGPDGRHFVPYALRFPLHPGVQAMVSQDKRSVLLRLPGPGAGWILRNDVLDFSLETLTPGPGLLLVLRGQRRADSGARVRWKLAPARQGVDGPKAQA</sequence>
<evidence type="ECO:0000259" key="2">
    <source>
        <dbReference type="Pfam" id="PF07940"/>
    </source>
</evidence>
<comment type="caution">
    <text evidence="3">The sequence shown here is derived from an EMBL/GenBank/DDBJ whole genome shotgun (WGS) entry which is preliminary data.</text>
</comment>
<dbReference type="AlphaFoldDB" id="A0A328BIN1"/>
<organism evidence="3 4">
    <name type="scientific">Phenylobacterium kunshanense</name>
    <dbReference type="NCBI Taxonomy" id="1445034"/>
    <lineage>
        <taxon>Bacteria</taxon>
        <taxon>Pseudomonadati</taxon>
        <taxon>Pseudomonadota</taxon>
        <taxon>Alphaproteobacteria</taxon>
        <taxon>Caulobacterales</taxon>
        <taxon>Caulobacteraceae</taxon>
        <taxon>Phenylobacterium</taxon>
    </lineage>
</organism>
<dbReference type="Proteomes" id="UP000249524">
    <property type="component" value="Unassembled WGS sequence"/>
</dbReference>
<dbReference type="EMBL" id="QFYS01000002">
    <property type="protein sequence ID" value="RAK67342.1"/>
    <property type="molecule type" value="Genomic_DNA"/>
</dbReference>
<evidence type="ECO:0000313" key="3">
    <source>
        <dbReference type="EMBL" id="RAK67342.1"/>
    </source>
</evidence>
<dbReference type="InterPro" id="IPR012480">
    <property type="entry name" value="Hepar_II_III_C"/>
</dbReference>
<evidence type="ECO:0000313" key="4">
    <source>
        <dbReference type="Proteomes" id="UP000249524"/>
    </source>
</evidence>
<dbReference type="Pfam" id="PF07940">
    <property type="entry name" value="Hepar_II_III_C"/>
    <property type="match status" value="1"/>
</dbReference>
<protein>
    <submittedName>
        <fullName evidence="3">Heparinase</fullName>
    </submittedName>
</protein>
<name>A0A328BIN1_9CAUL</name>
<comment type="subcellular location">
    <subcellularLocation>
        <location evidence="1">Cell envelope</location>
    </subcellularLocation>
</comment>
<dbReference type="GO" id="GO:0030313">
    <property type="term" value="C:cell envelope"/>
    <property type="evidence" value="ECO:0007669"/>
    <property type="project" value="UniProtKB-SubCell"/>
</dbReference>
<keyword evidence="4" id="KW-1185">Reference proteome</keyword>
<gene>
    <name evidence="3" type="ORF">DJ019_05295</name>
</gene>
<dbReference type="RefSeq" id="WP_111274953.1">
    <property type="nucleotide sequence ID" value="NZ_QFYS01000002.1"/>
</dbReference>
<dbReference type="GO" id="GO:0016829">
    <property type="term" value="F:lyase activity"/>
    <property type="evidence" value="ECO:0007669"/>
    <property type="project" value="InterPro"/>
</dbReference>
<dbReference type="Gene3D" id="1.50.10.100">
    <property type="entry name" value="Chondroitin AC/alginate lyase"/>
    <property type="match status" value="1"/>
</dbReference>
<evidence type="ECO:0000256" key="1">
    <source>
        <dbReference type="ARBA" id="ARBA00004196"/>
    </source>
</evidence>
<proteinExistence type="predicted"/>